<protein>
    <recommendedName>
        <fullName evidence="6">Leydig cell tumor 10 kDa protein homolog</fullName>
    </recommendedName>
</protein>
<accession>A0ABD3V6J7</accession>
<dbReference type="AlphaFoldDB" id="A0ABD3V6J7"/>
<dbReference type="Pfam" id="PF09495">
    <property type="entry name" value="DUF2462"/>
    <property type="match status" value="1"/>
</dbReference>
<dbReference type="EMBL" id="JBJQND010000013">
    <property type="protein sequence ID" value="KAL3857241.1"/>
    <property type="molecule type" value="Genomic_DNA"/>
</dbReference>
<feature type="compositionally biased region" description="Polar residues" evidence="2">
    <location>
        <begin position="77"/>
        <end position="92"/>
    </location>
</feature>
<dbReference type="PANTHER" id="PTHR16967:SF1">
    <property type="entry name" value="LEYDIG CELL TUMOR 10 KDA PROTEIN HOMOLOG"/>
    <property type="match status" value="1"/>
</dbReference>
<evidence type="ECO:0000256" key="2">
    <source>
        <dbReference type="SAM" id="MobiDB-lite"/>
    </source>
</evidence>
<keyword evidence="5" id="KW-1185">Reference proteome</keyword>
<organism evidence="4 5">
    <name type="scientific">Sinanodonta woodiana</name>
    <name type="common">Chinese pond mussel</name>
    <name type="synonym">Anodonta woodiana</name>
    <dbReference type="NCBI Taxonomy" id="1069815"/>
    <lineage>
        <taxon>Eukaryota</taxon>
        <taxon>Metazoa</taxon>
        <taxon>Spiralia</taxon>
        <taxon>Lophotrochozoa</taxon>
        <taxon>Mollusca</taxon>
        <taxon>Bivalvia</taxon>
        <taxon>Autobranchia</taxon>
        <taxon>Heteroconchia</taxon>
        <taxon>Palaeoheterodonta</taxon>
        <taxon>Unionida</taxon>
        <taxon>Unionoidea</taxon>
        <taxon>Unionidae</taxon>
        <taxon>Unioninae</taxon>
        <taxon>Sinanodonta</taxon>
    </lineage>
</organism>
<feature type="region of interest" description="Disordered" evidence="2">
    <location>
        <begin position="1"/>
        <end position="24"/>
    </location>
</feature>
<reference evidence="4 5" key="1">
    <citation type="submission" date="2024-11" db="EMBL/GenBank/DDBJ databases">
        <title>Chromosome-level genome assembly of the freshwater bivalve Anodonta woodiana.</title>
        <authorList>
            <person name="Chen X."/>
        </authorList>
    </citation>
    <scope>NUCLEOTIDE SEQUENCE [LARGE SCALE GENOMIC DNA]</scope>
    <source>
        <strain evidence="4">MN2024</strain>
        <tissue evidence="4">Gills</tissue>
    </source>
</reference>
<evidence type="ECO:0000313" key="5">
    <source>
        <dbReference type="Proteomes" id="UP001634394"/>
    </source>
</evidence>
<sequence length="99" mass="11058">MAQGKGKLKSNSGVHIKEKRRHQKLTLKKGARYIAPKKTKALEAVRLKKTLEKAIKTNIEQEITMKAKSVESKQFKIINSPQDEGNMETSAGGSKPKKK</sequence>
<feature type="region of interest" description="Disordered" evidence="2">
    <location>
        <begin position="74"/>
        <end position="99"/>
    </location>
</feature>
<evidence type="ECO:0000313" key="4">
    <source>
        <dbReference type="EMBL" id="KAL3857241.1"/>
    </source>
</evidence>
<gene>
    <name evidence="3" type="ORF">ACJMK2_011725</name>
    <name evidence="4" type="ORF">ACJMK2_011933</name>
</gene>
<dbReference type="EMBL" id="JBJQND010000013">
    <property type="protein sequence ID" value="KAL3857024.1"/>
    <property type="molecule type" value="Genomic_DNA"/>
</dbReference>
<evidence type="ECO:0000256" key="1">
    <source>
        <dbReference type="ARBA" id="ARBA00006802"/>
    </source>
</evidence>
<dbReference type="PANTHER" id="PTHR16967">
    <property type="entry name" value="LEYDIG CELL TUMOR 10 KDA PROTEIN HOMOLOG"/>
    <property type="match status" value="1"/>
</dbReference>
<dbReference type="Proteomes" id="UP001634394">
    <property type="component" value="Unassembled WGS sequence"/>
</dbReference>
<comment type="similarity">
    <text evidence="1">Belongs to the UPF0390 family.</text>
</comment>
<dbReference type="InterPro" id="IPR019034">
    <property type="entry name" value="UPF0390"/>
</dbReference>
<proteinExistence type="inferred from homology"/>
<evidence type="ECO:0008006" key="6">
    <source>
        <dbReference type="Google" id="ProtNLM"/>
    </source>
</evidence>
<name>A0ABD3V6J7_SINWO</name>
<evidence type="ECO:0000313" key="3">
    <source>
        <dbReference type="EMBL" id="KAL3857024.1"/>
    </source>
</evidence>
<comment type="caution">
    <text evidence="4">The sequence shown here is derived from an EMBL/GenBank/DDBJ whole genome shotgun (WGS) entry which is preliminary data.</text>
</comment>